<keyword evidence="2" id="KW-0378">Hydrolase</keyword>
<reference evidence="3" key="1">
    <citation type="submission" date="2011-02" db="EMBL/GenBank/DDBJ databases">
        <title>The complete sequence of chromosome of Deinococcus proteolyticus DSM 20540.</title>
        <authorList>
            <consortium name="US DOE Joint Genome Institute (JGI-PGF)"/>
            <person name="Lucas S."/>
            <person name="Copeland A."/>
            <person name="Lapidus A."/>
            <person name="Bruce D."/>
            <person name="Goodwin L."/>
            <person name="Pitluck S."/>
            <person name="Kyrpides N."/>
            <person name="Mavromatis K."/>
            <person name="Pagani I."/>
            <person name="Ivanova N."/>
            <person name="Ovchinnikova G."/>
            <person name="Zeytun A."/>
            <person name="Detter J.C."/>
            <person name="Han C."/>
            <person name="Land M."/>
            <person name="Hauser L."/>
            <person name="Markowitz V."/>
            <person name="Cheng J.-F."/>
            <person name="Hugenholtz P."/>
            <person name="Woyke T."/>
            <person name="Wu D."/>
            <person name="Pukall R."/>
            <person name="Steenblock K."/>
            <person name="Brambilla E."/>
            <person name="Klenk H.-P."/>
            <person name="Eisen J.A."/>
        </authorList>
    </citation>
    <scope>NUCLEOTIDE SEQUENCE [LARGE SCALE GENOMIC DNA]</scope>
    <source>
        <strain evidence="3">ATCC 35074 / DSM 20540 / JCM 6276 / NBRC 101906 / NCIMB 13154 / VKM Ac-1939 / CCM 2703 / MRP</strain>
    </source>
</reference>
<gene>
    <name evidence="2" type="ordered locus">Deipr_1585</name>
</gene>
<sequence>MKSERTRPVRLPLLLAFDLDGTLVPELGGEVPADTAQALRRLHRLGVQLAVITGRDLVPPAIAGAAPFAALASQNGGRVEIGGQLHSSSQFTGAELEAILAHELDGARLILYSEGLLYLDLPAGEQLPDWIVTRGHRPLAEARGRAIEKVGFFHPGVAGHAERLRATQPQLVLTGAQPPYEQYLTVTPRGAHKGAALSLLAEALDIPLERTIVFGDTDNDIAMFEVAGYAVQSGDLPLLAQHADEQISGPQALADWLCALADSLEAHDPEAQGPEAQSPEVPTPEVQGAEVQA</sequence>
<dbReference type="KEGG" id="dpt:Deipr_1585"/>
<accession>F0RKE4</accession>
<dbReference type="InterPro" id="IPR023214">
    <property type="entry name" value="HAD_sf"/>
</dbReference>
<dbReference type="AlphaFoldDB" id="F0RKE4"/>
<dbReference type="PANTHER" id="PTHR10000:SF8">
    <property type="entry name" value="HAD SUPERFAMILY HYDROLASE-LIKE, TYPE 3"/>
    <property type="match status" value="1"/>
</dbReference>
<dbReference type="GO" id="GO:0005829">
    <property type="term" value="C:cytosol"/>
    <property type="evidence" value="ECO:0007669"/>
    <property type="project" value="TreeGrafter"/>
</dbReference>
<dbReference type="InterPro" id="IPR036412">
    <property type="entry name" value="HAD-like_sf"/>
</dbReference>
<keyword evidence="3" id="KW-1185">Reference proteome</keyword>
<dbReference type="RefSeq" id="WP_013615331.1">
    <property type="nucleotide sequence ID" value="NC_015161.1"/>
</dbReference>
<dbReference type="SUPFAM" id="SSF56784">
    <property type="entry name" value="HAD-like"/>
    <property type="match status" value="1"/>
</dbReference>
<dbReference type="HOGENOM" id="CLU_091634_0_0_0"/>
<dbReference type="EMBL" id="CP002536">
    <property type="protein sequence ID" value="ADY26723.1"/>
    <property type="molecule type" value="Genomic_DNA"/>
</dbReference>
<evidence type="ECO:0000313" key="3">
    <source>
        <dbReference type="Proteomes" id="UP000007718"/>
    </source>
</evidence>
<dbReference type="PANTHER" id="PTHR10000">
    <property type="entry name" value="PHOSPHOSERINE PHOSPHATASE"/>
    <property type="match status" value="1"/>
</dbReference>
<dbReference type="STRING" id="693977.Deipr_1585"/>
<reference evidence="2 3" key="2">
    <citation type="journal article" date="2012" name="Stand. Genomic Sci.">
        <title>Complete genome sequence of the orange-red pigmented, radioresistant Deinococcus proteolyticus type strain (MRP(T)).</title>
        <authorList>
            <person name="Copeland A."/>
            <person name="Zeytun A."/>
            <person name="Yassawong M."/>
            <person name="Nolan M."/>
            <person name="Lucas S."/>
            <person name="Hammon N."/>
            <person name="Deshpande S."/>
            <person name="Cheng J.F."/>
            <person name="Han C."/>
            <person name="Tapia R."/>
            <person name="Goodwin L.A."/>
            <person name="Pitluck S."/>
            <person name="Mavromatis K."/>
            <person name="Liolios K."/>
            <person name="Pagani I."/>
            <person name="Ivanova N."/>
            <person name="Mikhailova N."/>
            <person name="Pati A."/>
            <person name="Chen A."/>
            <person name="Palaniappan K."/>
            <person name="Land M."/>
            <person name="Hauser L."/>
            <person name="Jeffries C.D."/>
            <person name="Brambilla E.M."/>
            <person name="Rohde M."/>
            <person name="Sikorski J."/>
            <person name="Pukall R."/>
            <person name="Goker M."/>
            <person name="Detter J.C."/>
            <person name="Woyke T."/>
            <person name="Bristow J."/>
            <person name="Eisen J.A."/>
            <person name="Markowitz V."/>
            <person name="Hugenholtz P."/>
            <person name="Kyrpides N.C."/>
            <person name="Klenk H.P."/>
            <person name="Lapidus A."/>
        </authorList>
    </citation>
    <scope>NUCLEOTIDE SEQUENCE [LARGE SCALE GENOMIC DNA]</scope>
    <source>
        <strain evidence="3">ATCC 35074 / DSM 20540 / JCM 6276 / NBRC 101906 / NCIMB 13154 / VKM Ac-1939 / CCM 2703 / MRP</strain>
    </source>
</reference>
<organism evidence="2 3">
    <name type="scientific">Deinococcus proteolyticus (strain ATCC 35074 / DSM 20540 / JCM 6276 / NBRC 101906 / NCIMB 13154 / VKM Ac-1939 / CCM 2703 / MRP)</name>
    <dbReference type="NCBI Taxonomy" id="693977"/>
    <lineage>
        <taxon>Bacteria</taxon>
        <taxon>Thermotogati</taxon>
        <taxon>Deinococcota</taxon>
        <taxon>Deinococci</taxon>
        <taxon>Deinococcales</taxon>
        <taxon>Deinococcaceae</taxon>
        <taxon>Deinococcus</taxon>
    </lineage>
</organism>
<name>F0RKE4_DEIPM</name>
<feature type="region of interest" description="Disordered" evidence="1">
    <location>
        <begin position="264"/>
        <end position="293"/>
    </location>
</feature>
<dbReference type="GO" id="GO:0016791">
    <property type="term" value="F:phosphatase activity"/>
    <property type="evidence" value="ECO:0007669"/>
    <property type="project" value="TreeGrafter"/>
</dbReference>
<evidence type="ECO:0000313" key="2">
    <source>
        <dbReference type="EMBL" id="ADY26723.1"/>
    </source>
</evidence>
<protein>
    <submittedName>
        <fullName evidence="2">HAD-superfamily hydrolase, subfamily IIB</fullName>
    </submittedName>
</protein>
<dbReference type="Gene3D" id="3.30.1240.10">
    <property type="match status" value="1"/>
</dbReference>
<dbReference type="Proteomes" id="UP000007718">
    <property type="component" value="Chromosome"/>
</dbReference>
<dbReference type="GO" id="GO:0000287">
    <property type="term" value="F:magnesium ion binding"/>
    <property type="evidence" value="ECO:0007669"/>
    <property type="project" value="TreeGrafter"/>
</dbReference>
<dbReference type="Pfam" id="PF08282">
    <property type="entry name" value="Hydrolase_3"/>
    <property type="match status" value="1"/>
</dbReference>
<dbReference type="eggNOG" id="COG0561">
    <property type="taxonomic scope" value="Bacteria"/>
</dbReference>
<dbReference type="OrthoDB" id="9806027at2"/>
<evidence type="ECO:0000256" key="1">
    <source>
        <dbReference type="SAM" id="MobiDB-lite"/>
    </source>
</evidence>
<proteinExistence type="predicted"/>
<dbReference type="Gene3D" id="3.40.50.1000">
    <property type="entry name" value="HAD superfamily/HAD-like"/>
    <property type="match status" value="1"/>
</dbReference>